<keyword evidence="3" id="KW-1185">Reference proteome</keyword>
<evidence type="ECO:0000313" key="2">
    <source>
        <dbReference type="EMBL" id="AGH44954.1"/>
    </source>
</evidence>
<accession>K7A1S4</accession>
<dbReference type="EMBL" id="CP003837">
    <property type="protein sequence ID" value="AGH44954.1"/>
    <property type="molecule type" value="Genomic_DNA"/>
</dbReference>
<dbReference type="SUPFAM" id="SSF52540">
    <property type="entry name" value="P-loop containing nucleoside triphosphate hydrolases"/>
    <property type="match status" value="1"/>
</dbReference>
<dbReference type="RefSeq" id="WP_007635532.1">
    <property type="nucleotide sequence ID" value="NC_020514.1"/>
</dbReference>
<feature type="domain" description="ABC transporter" evidence="1">
    <location>
        <begin position="8"/>
        <end position="103"/>
    </location>
</feature>
<dbReference type="InterPro" id="IPR027417">
    <property type="entry name" value="P-loop_NTPase"/>
</dbReference>
<dbReference type="KEGG" id="gps:C427_2845"/>
<dbReference type="GO" id="GO:0005524">
    <property type="term" value="F:ATP binding"/>
    <property type="evidence" value="ECO:0007669"/>
    <property type="project" value="InterPro"/>
</dbReference>
<evidence type="ECO:0000313" key="3">
    <source>
        <dbReference type="Proteomes" id="UP000011864"/>
    </source>
</evidence>
<dbReference type="Proteomes" id="UP000011864">
    <property type="component" value="Chromosome"/>
</dbReference>
<dbReference type="AlphaFoldDB" id="K7A1S4"/>
<dbReference type="PANTHER" id="PTHR42798:SF2">
    <property type="entry name" value="ABC TRANSPORTER ATP-BINDING PROTEIN MG467-RELATED"/>
    <property type="match status" value="1"/>
</dbReference>
<sequence>MTELSQRQKDTFRANNIGIIFQQFNLLPYLSAEQNIRLSQRFRSVNKTADSIELASISERLELNRHILKQKSIELSVGQQQRVAVTRALFGSPALIIADEPTSALDTQTRTQFIQLLLDSAESSTVIFVSHDMSLASHFDQQLALADLQQPRGEVDAA</sequence>
<dbReference type="Gene3D" id="3.40.50.300">
    <property type="entry name" value="P-loop containing nucleotide triphosphate hydrolases"/>
    <property type="match status" value="1"/>
</dbReference>
<dbReference type="OrthoDB" id="9802264at2"/>
<dbReference type="InterPro" id="IPR003439">
    <property type="entry name" value="ABC_transporter-like_ATP-bd"/>
</dbReference>
<dbReference type="PATRIC" id="fig|1129794.4.peg.2830"/>
<dbReference type="HOGENOM" id="CLU_000604_1_21_6"/>
<dbReference type="Pfam" id="PF00005">
    <property type="entry name" value="ABC_tran"/>
    <property type="match status" value="1"/>
</dbReference>
<dbReference type="PANTHER" id="PTHR42798">
    <property type="entry name" value="LIPOPROTEIN-RELEASING SYSTEM ATP-BINDING PROTEIN LOLD"/>
    <property type="match status" value="1"/>
</dbReference>
<evidence type="ECO:0000259" key="1">
    <source>
        <dbReference type="Pfam" id="PF00005"/>
    </source>
</evidence>
<protein>
    <submittedName>
        <fullName evidence="2">ABC transporter</fullName>
    </submittedName>
</protein>
<reference evidence="2 3" key="1">
    <citation type="journal article" date="2013" name="Genome Announc.">
        <title>Complete Genome Sequence of Glaciecola psychrophila Strain 170T.</title>
        <authorList>
            <person name="Yin J."/>
            <person name="Chen J."/>
            <person name="Liu G."/>
            <person name="Yu Y."/>
            <person name="Song L."/>
            <person name="Wang X."/>
            <person name="Qu X."/>
        </authorList>
    </citation>
    <scope>NUCLEOTIDE SEQUENCE [LARGE SCALE GENOMIC DNA]</scope>
    <source>
        <strain evidence="2 3">170</strain>
    </source>
</reference>
<proteinExistence type="predicted"/>
<dbReference type="GO" id="GO:0016887">
    <property type="term" value="F:ATP hydrolysis activity"/>
    <property type="evidence" value="ECO:0007669"/>
    <property type="project" value="InterPro"/>
</dbReference>
<name>K7A1S4_9ALTE</name>
<organism evidence="2 3">
    <name type="scientific">Paraglaciecola psychrophila 170</name>
    <dbReference type="NCBI Taxonomy" id="1129794"/>
    <lineage>
        <taxon>Bacteria</taxon>
        <taxon>Pseudomonadati</taxon>
        <taxon>Pseudomonadota</taxon>
        <taxon>Gammaproteobacteria</taxon>
        <taxon>Alteromonadales</taxon>
        <taxon>Alteromonadaceae</taxon>
        <taxon>Paraglaciecola</taxon>
    </lineage>
</organism>
<gene>
    <name evidence="2" type="ORF">C427_2845</name>
</gene>
<dbReference type="eggNOG" id="COG1136">
    <property type="taxonomic scope" value="Bacteria"/>
</dbReference>
<dbReference type="STRING" id="1129794.C427_2845"/>